<reference evidence="6" key="3">
    <citation type="journal article" date="2018" name="Genome Biol.">
        <title>SKESA: strategic k-mer extension for scrupulous assemblies.</title>
        <authorList>
            <person name="Souvorov A."/>
            <person name="Agarwala R."/>
            <person name="Lipman D.J."/>
        </authorList>
    </citation>
    <scope>NUCLEOTIDE SEQUENCE</scope>
    <source>
        <strain evidence="6">BCW_3452</strain>
    </source>
</reference>
<reference evidence="7" key="5">
    <citation type="submission" date="2021-03" db="EMBL/GenBank/DDBJ databases">
        <title>Study of the foodborne Vibrio vulnificus isolates from China.</title>
        <authorList>
            <person name="Zheng Z."/>
            <person name="Ye L."/>
        </authorList>
    </citation>
    <scope>NUCLEOTIDE SEQUENCE</scope>
    <source>
        <strain evidence="7">Vv1582</strain>
    </source>
</reference>
<dbReference type="PANTHER" id="PTHR14503:SF4">
    <property type="entry name" value="LARGE RIBOSOMAL SUBUNIT PROTEIN BL34M"/>
    <property type="match status" value="1"/>
</dbReference>
<evidence type="ECO:0000256" key="5">
    <source>
        <dbReference type="HAMAP-Rule" id="MF_00391"/>
    </source>
</evidence>
<dbReference type="InterPro" id="IPR020939">
    <property type="entry name" value="Ribosomal_bL34_CS"/>
</dbReference>
<dbReference type="RefSeq" id="WP_011079039.1">
    <property type="nucleotide sequence ID" value="NZ_AP026552.1"/>
</dbReference>
<dbReference type="GO" id="GO:1990904">
    <property type="term" value="C:ribonucleoprotein complex"/>
    <property type="evidence" value="ECO:0007669"/>
    <property type="project" value="UniProtKB-KW"/>
</dbReference>
<dbReference type="AlphaFoldDB" id="A0A087I324"/>
<dbReference type="Pfam" id="PF00468">
    <property type="entry name" value="Ribosomal_L34"/>
    <property type="match status" value="1"/>
</dbReference>
<dbReference type="OrthoDB" id="9804164at2"/>
<reference evidence="8 10" key="1">
    <citation type="submission" date="2017-12" db="EMBL/GenBank/DDBJ databases">
        <title>FDA dAtabase for Regulatory Grade micrObial Sequences (FDA-ARGOS): Supporting development and validation of Infectious Disease Dx tests.</title>
        <authorList>
            <person name="Hoffmann M."/>
            <person name="Allard M."/>
            <person name="Evans P."/>
            <person name="Brown E."/>
            <person name="Tallon L.J."/>
            <person name="Sadzewicz L."/>
            <person name="Sengamalay N."/>
            <person name="Ott S."/>
            <person name="Godinez A."/>
            <person name="Nagaraj S."/>
            <person name="Vavikolanu K."/>
            <person name="Aluvathingal J."/>
            <person name="Nadendla S."/>
            <person name="Hobson J."/>
            <person name="Sichtig H."/>
        </authorList>
    </citation>
    <scope>NUCLEOTIDE SEQUENCE [LARGE SCALE GENOMIC DNA]</scope>
    <source>
        <strain evidence="10">ATCC 29307</strain>
        <strain evidence="8">FDAARGOS_118</strain>
    </source>
</reference>
<dbReference type="KEGG" id="vvl:VV93_v1c30080"/>
<dbReference type="SMR" id="A0A087I324"/>
<dbReference type="Proteomes" id="UP000237466">
    <property type="component" value="Unassembled WGS sequence"/>
</dbReference>
<sequence>MATKRTFQPSVLKRKRTHGFRARMATKNGRKVINARRAKGRARLSK</sequence>
<organism evidence="6">
    <name type="scientific">Vibrio vulnificus</name>
    <dbReference type="NCBI Taxonomy" id="672"/>
    <lineage>
        <taxon>Bacteria</taxon>
        <taxon>Pseudomonadati</taxon>
        <taxon>Pseudomonadota</taxon>
        <taxon>Gammaproteobacteria</taxon>
        <taxon>Vibrionales</taxon>
        <taxon>Vibrionaceae</taxon>
        <taxon>Vibrio</taxon>
    </lineage>
</organism>
<comment type="similarity">
    <text evidence="1 5">Belongs to the bacterial ribosomal protein bL34 family.</text>
</comment>
<dbReference type="GeneID" id="95678597"/>
<name>A0A087I324_VIBVL</name>
<dbReference type="PANTHER" id="PTHR14503">
    <property type="entry name" value="MITOCHONDRIAL RIBOSOMAL PROTEIN 34 FAMILY MEMBER"/>
    <property type="match status" value="1"/>
</dbReference>
<dbReference type="GO" id="GO:0003735">
    <property type="term" value="F:structural constituent of ribosome"/>
    <property type="evidence" value="ECO:0007669"/>
    <property type="project" value="InterPro"/>
</dbReference>
<dbReference type="EMBL" id="PDGH01000034">
    <property type="protein sequence ID" value="POB49479.1"/>
    <property type="molecule type" value="Genomic_DNA"/>
</dbReference>
<keyword evidence="2 5" id="KW-0689">Ribosomal protein</keyword>
<evidence type="ECO:0000313" key="10">
    <source>
        <dbReference type="Proteomes" id="UP000054370"/>
    </source>
</evidence>
<dbReference type="Proteomes" id="UP000863257">
    <property type="component" value="Unassembled WGS sequence"/>
</dbReference>
<proteinExistence type="inferred from homology"/>
<evidence type="ECO:0000256" key="4">
    <source>
        <dbReference type="ARBA" id="ARBA00035177"/>
    </source>
</evidence>
<dbReference type="PROSITE" id="PS00784">
    <property type="entry name" value="RIBOSOMAL_L34"/>
    <property type="match status" value="1"/>
</dbReference>
<evidence type="ECO:0000313" key="11">
    <source>
        <dbReference type="Proteomes" id="UP000237466"/>
    </source>
</evidence>
<evidence type="ECO:0000313" key="8">
    <source>
        <dbReference type="EMBL" id="PNM66299.1"/>
    </source>
</evidence>
<dbReference type="Gene3D" id="1.10.287.3980">
    <property type="match status" value="1"/>
</dbReference>
<dbReference type="EMBL" id="DACRBY010000025">
    <property type="protein sequence ID" value="HAS8541787.1"/>
    <property type="molecule type" value="Genomic_DNA"/>
</dbReference>
<evidence type="ECO:0000256" key="2">
    <source>
        <dbReference type="ARBA" id="ARBA00022980"/>
    </source>
</evidence>
<keyword evidence="10" id="KW-1185">Reference proteome</keyword>
<dbReference type="HAMAP" id="MF_00391">
    <property type="entry name" value="Ribosomal_bL34"/>
    <property type="match status" value="1"/>
</dbReference>
<keyword evidence="3 5" id="KW-0687">Ribonucleoprotein</keyword>
<dbReference type="EMBL" id="JAFKOQ010000021">
    <property type="protein sequence ID" value="MBN8124061.1"/>
    <property type="molecule type" value="Genomic_DNA"/>
</dbReference>
<dbReference type="Proteomes" id="UP000054370">
    <property type="component" value="Unassembled WGS sequence"/>
</dbReference>
<dbReference type="FunFam" id="1.10.287.3980:FF:000001">
    <property type="entry name" value="Mitochondrial ribosomal protein L34"/>
    <property type="match status" value="1"/>
</dbReference>
<evidence type="ECO:0000313" key="6">
    <source>
        <dbReference type="EMBL" id="HAS8541787.1"/>
    </source>
</evidence>
<dbReference type="Proteomes" id="UP000664056">
    <property type="component" value="Unassembled WGS sequence"/>
</dbReference>
<evidence type="ECO:0000256" key="3">
    <source>
        <dbReference type="ARBA" id="ARBA00023274"/>
    </source>
</evidence>
<evidence type="ECO:0000313" key="9">
    <source>
        <dbReference type="EMBL" id="POB49479.1"/>
    </source>
</evidence>
<comment type="caution">
    <text evidence="6">The sequence shown here is derived from an EMBL/GenBank/DDBJ whole genome shotgun (WGS) entry which is preliminary data.</text>
</comment>
<dbReference type="EMBL" id="LOSH02000004">
    <property type="protein sequence ID" value="PNM66299.1"/>
    <property type="molecule type" value="Genomic_DNA"/>
</dbReference>
<accession>A0A087I324</accession>
<evidence type="ECO:0000256" key="1">
    <source>
        <dbReference type="ARBA" id="ARBA00010111"/>
    </source>
</evidence>
<reference evidence="6" key="4">
    <citation type="submission" date="2019-01" db="EMBL/GenBank/DDBJ databases">
        <authorList>
            <consortium name="NCBI Pathogen Detection Project"/>
        </authorList>
    </citation>
    <scope>NUCLEOTIDE SEQUENCE</scope>
    <source>
        <strain evidence="6">BCW_3452</strain>
    </source>
</reference>
<protein>
    <recommendedName>
        <fullName evidence="4 5">Large ribosomal subunit protein bL34</fullName>
    </recommendedName>
</protein>
<dbReference type="GO" id="GO:0006412">
    <property type="term" value="P:translation"/>
    <property type="evidence" value="ECO:0007669"/>
    <property type="project" value="UniProtKB-UniRule"/>
</dbReference>
<dbReference type="InterPro" id="IPR000271">
    <property type="entry name" value="Ribosomal_bL34"/>
</dbReference>
<dbReference type="NCBIfam" id="TIGR01030">
    <property type="entry name" value="rpmH_bact"/>
    <property type="match status" value="1"/>
</dbReference>
<reference evidence="9 11" key="2">
    <citation type="journal article" date="2018" name="Front. Microbiol.">
        <title>Phylogeny of Vibrio vulnificus from the Analysis of the Core-Genome: Implications for Intra-Species Taxonomy.</title>
        <authorList>
            <person name="Roig F.J."/>
            <person name="Gonzalez-Candelas F."/>
            <person name="Sanjuan E."/>
            <person name="Fouz B."/>
            <person name="Feil E.J."/>
            <person name="Llorens C."/>
            <person name="Baker-Austin C."/>
            <person name="Oliver J.D."/>
            <person name="Danin-Poleg Y."/>
            <person name="Gibas C.J."/>
            <person name="Kashi Y."/>
            <person name="Gulig P.A."/>
            <person name="Morrison S.S."/>
            <person name="Amaro C."/>
        </authorList>
    </citation>
    <scope>NUCLEOTIDE SEQUENCE [LARGE SCALE GENOMIC DNA]</scope>
    <source>
        <strain evidence="9 11">CECT4608</strain>
    </source>
</reference>
<gene>
    <name evidence="5 6" type="primary">rpmH</name>
    <name evidence="8" type="ORF">AL548_008080</name>
    <name evidence="9" type="ORF">CRN52_03740</name>
    <name evidence="6" type="ORF">I7730_18525</name>
    <name evidence="7" type="ORF">J0J18_20140</name>
</gene>
<evidence type="ECO:0000313" key="7">
    <source>
        <dbReference type="EMBL" id="MBN8124061.1"/>
    </source>
</evidence>
<dbReference type="GO" id="GO:0005840">
    <property type="term" value="C:ribosome"/>
    <property type="evidence" value="ECO:0007669"/>
    <property type="project" value="UniProtKB-KW"/>
</dbReference>